<feature type="transmembrane region" description="Helical" evidence="1">
    <location>
        <begin position="244"/>
        <end position="261"/>
    </location>
</feature>
<evidence type="ECO:0000259" key="2">
    <source>
        <dbReference type="Pfam" id="PF09925"/>
    </source>
</evidence>
<dbReference type="Proteomes" id="UP001138793">
    <property type="component" value="Unassembled WGS sequence"/>
</dbReference>
<sequence>MNKQKLKREARAWVEEDIISDEQYDKIIERYSKSGPNSIILLFAILLMALGFLTFIMSDWAREPHLSRIIILASVTIVLYVLGDIRYRKSADLIAISFTVLGYIAFGAGMLLAIDIYNIQVTFAWPFIIWAIVGLGVYFMYEHKLLFSAAIAVTTIGQLYNASINSAFSWILLLLLLFGFGHFVYHHRNYLFSYLFSVSFVVQLLTLVFVASQQYYWLILYFLILYFAGDLIPEQVYRKPFKRISLIGIFIFGMYQTFILQDDFYMKDVTLQWSFIASWFVLFGATIVKKIIDKRSNQLIDLVLFLPIVFIPFSYSMSLIVLFIFALGWLFVGYKEDNSEYVLLGTISFLVSVFTVYIQFAWDAMNKSLFFLIGGILLFLISFLIEKQRRTIIDKQKGGE</sequence>
<organism evidence="3 4">
    <name type="scientific">Oceanobacillus polygoni</name>
    <dbReference type="NCBI Taxonomy" id="1235259"/>
    <lineage>
        <taxon>Bacteria</taxon>
        <taxon>Bacillati</taxon>
        <taxon>Bacillota</taxon>
        <taxon>Bacilli</taxon>
        <taxon>Bacillales</taxon>
        <taxon>Bacillaceae</taxon>
        <taxon>Oceanobacillus</taxon>
    </lineage>
</organism>
<feature type="transmembrane region" description="Helical" evidence="1">
    <location>
        <begin position="145"/>
        <end position="161"/>
    </location>
</feature>
<dbReference type="Pfam" id="PF09925">
    <property type="entry name" value="DUF2157"/>
    <property type="match status" value="1"/>
</dbReference>
<protein>
    <submittedName>
        <fullName evidence="3">Membrane protein</fullName>
    </submittedName>
</protein>
<evidence type="ECO:0000313" key="4">
    <source>
        <dbReference type="Proteomes" id="UP001138793"/>
    </source>
</evidence>
<dbReference type="EMBL" id="JAGGMB010000002">
    <property type="protein sequence ID" value="MBP2076622.1"/>
    <property type="molecule type" value="Genomic_DNA"/>
</dbReference>
<evidence type="ECO:0000256" key="1">
    <source>
        <dbReference type="SAM" id="Phobius"/>
    </source>
</evidence>
<feature type="transmembrane region" description="Helical" evidence="1">
    <location>
        <begin position="123"/>
        <end position="140"/>
    </location>
</feature>
<keyword evidence="1" id="KW-0472">Membrane</keyword>
<feature type="domain" description="DUF2157" evidence="2">
    <location>
        <begin position="12"/>
        <end position="146"/>
    </location>
</feature>
<keyword evidence="4" id="KW-1185">Reference proteome</keyword>
<keyword evidence="1" id="KW-0812">Transmembrane</keyword>
<keyword evidence="1" id="KW-1133">Transmembrane helix</keyword>
<name>A0A9X0YPW6_9BACI</name>
<reference evidence="3" key="1">
    <citation type="submission" date="2021-03" db="EMBL/GenBank/DDBJ databases">
        <title>Genomic Encyclopedia of Type Strains, Phase IV (KMG-IV): sequencing the most valuable type-strain genomes for metagenomic binning, comparative biology and taxonomic classification.</title>
        <authorList>
            <person name="Goeker M."/>
        </authorList>
    </citation>
    <scope>NUCLEOTIDE SEQUENCE</scope>
    <source>
        <strain evidence="3">DSM 107338</strain>
    </source>
</reference>
<gene>
    <name evidence="3" type="ORF">J2Z64_000834</name>
</gene>
<feature type="transmembrane region" description="Helical" evidence="1">
    <location>
        <begin position="167"/>
        <end position="185"/>
    </location>
</feature>
<proteinExistence type="predicted"/>
<dbReference type="InterPro" id="IPR018677">
    <property type="entry name" value="DUF2157"/>
</dbReference>
<evidence type="ECO:0000313" key="3">
    <source>
        <dbReference type="EMBL" id="MBP2076622.1"/>
    </source>
</evidence>
<feature type="transmembrane region" description="Helical" evidence="1">
    <location>
        <begin position="64"/>
        <end position="82"/>
    </location>
</feature>
<dbReference type="RefSeq" id="WP_149474558.1">
    <property type="nucleotide sequence ID" value="NZ_JAGGMB010000002.1"/>
</dbReference>
<feature type="transmembrane region" description="Helical" evidence="1">
    <location>
        <begin position="273"/>
        <end position="292"/>
    </location>
</feature>
<dbReference type="OrthoDB" id="5351773at2"/>
<feature type="transmembrane region" description="Helical" evidence="1">
    <location>
        <begin position="215"/>
        <end position="232"/>
    </location>
</feature>
<feature type="transmembrane region" description="Helical" evidence="1">
    <location>
        <begin position="304"/>
        <end position="329"/>
    </location>
</feature>
<dbReference type="AlphaFoldDB" id="A0A9X0YPW6"/>
<feature type="transmembrane region" description="Helical" evidence="1">
    <location>
        <begin position="39"/>
        <end position="58"/>
    </location>
</feature>
<comment type="caution">
    <text evidence="3">The sequence shown here is derived from an EMBL/GenBank/DDBJ whole genome shotgun (WGS) entry which is preliminary data.</text>
</comment>
<feature type="transmembrane region" description="Helical" evidence="1">
    <location>
        <begin position="341"/>
        <end position="362"/>
    </location>
</feature>
<feature type="transmembrane region" description="Helical" evidence="1">
    <location>
        <begin position="369"/>
        <end position="385"/>
    </location>
</feature>
<accession>A0A9X0YPW6</accession>
<feature type="transmembrane region" description="Helical" evidence="1">
    <location>
        <begin position="94"/>
        <end position="117"/>
    </location>
</feature>
<feature type="transmembrane region" description="Helical" evidence="1">
    <location>
        <begin position="192"/>
        <end position="209"/>
    </location>
</feature>